<keyword evidence="4" id="KW-1185">Reference proteome</keyword>
<dbReference type="Gramene" id="KQK03263">
    <property type="protein sequence ID" value="KQK03263"/>
    <property type="gene ID" value="BRADI_2g06690v3"/>
</dbReference>
<dbReference type="InParanoid" id="A0A0Q3FV76"/>
<evidence type="ECO:0000259" key="1">
    <source>
        <dbReference type="Pfam" id="PF03478"/>
    </source>
</evidence>
<dbReference type="EMBL" id="CM000881">
    <property type="protein sequence ID" value="KQK03263.1"/>
    <property type="molecule type" value="Genomic_DNA"/>
</dbReference>
<gene>
    <name evidence="2" type="ORF">BRADI_2g06690v3</name>
</gene>
<evidence type="ECO:0000313" key="2">
    <source>
        <dbReference type="EMBL" id="KQK03263.1"/>
    </source>
</evidence>
<dbReference type="Pfam" id="PF03478">
    <property type="entry name" value="Beta-prop_KIB1-4"/>
    <property type="match status" value="1"/>
</dbReference>
<dbReference type="InterPro" id="IPR005174">
    <property type="entry name" value="KIB1-4_b-propeller"/>
</dbReference>
<dbReference type="AlphaFoldDB" id="A0A0Q3FV76"/>
<sequence>MLQPCLLIRIFGTLDIPDLFSSGAVCRSWLPNYLVVRRLRLWSPNQSPCLVYSSGDREANTATLHNLSTNKLYHITLTEPAFRSRYVMGSSHGWLITADEQSNLIFVNPATLAQIAMPPPETMRNVRLRYNAEGELDGYDLLYMDLSSRDFDTKTEPDDDLSLEEGRFYFYVRVAISCDPSSGNCIVLRVHLPGYQLSYARVGDTAWTWIDTDTECWDYHGIIHSGHDGLFYALRGNGTVHSIDLNGPSPVVKVILKQMVPYINSNKYIARAPWGDFYQIWRHDDFSAEKDGKVTSKNFVYKIDFVGQKLVQVNSLRDHALFIGFNSPFFVPVKDFCMLIPNSIYYTDDLHYYIFCHRISLREVVVFNMEDNSFTDLSLPNSRLNGPPPVWIRPSLT</sequence>
<dbReference type="OrthoDB" id="725262at2759"/>
<dbReference type="PANTHER" id="PTHR44586:SF26">
    <property type="entry name" value="F-BOX DOMAIN-CONTAINING PROTEIN"/>
    <property type="match status" value="1"/>
</dbReference>
<reference evidence="3" key="3">
    <citation type="submission" date="2018-08" db="UniProtKB">
        <authorList>
            <consortium name="EnsemblPlants"/>
        </authorList>
    </citation>
    <scope>IDENTIFICATION</scope>
    <source>
        <strain evidence="3">cv. Bd21</strain>
    </source>
</reference>
<dbReference type="CDD" id="cd09917">
    <property type="entry name" value="F-box_SF"/>
    <property type="match status" value="1"/>
</dbReference>
<evidence type="ECO:0000313" key="3">
    <source>
        <dbReference type="EnsemblPlants" id="KQK03263"/>
    </source>
</evidence>
<name>A0A0Q3FV76_BRADI</name>
<feature type="domain" description="KIB1-4 beta-propeller" evidence="1">
    <location>
        <begin position="66"/>
        <end position="368"/>
    </location>
</feature>
<dbReference type="SUPFAM" id="SSF82171">
    <property type="entry name" value="DPP6 N-terminal domain-like"/>
    <property type="match status" value="1"/>
</dbReference>
<dbReference type="Proteomes" id="UP000008810">
    <property type="component" value="Chromosome 2"/>
</dbReference>
<proteinExistence type="predicted"/>
<reference evidence="2" key="2">
    <citation type="submission" date="2017-06" db="EMBL/GenBank/DDBJ databases">
        <title>WGS assembly of Brachypodium distachyon.</title>
        <authorList>
            <consortium name="The International Brachypodium Initiative"/>
            <person name="Lucas S."/>
            <person name="Harmon-Smith M."/>
            <person name="Lail K."/>
            <person name="Tice H."/>
            <person name="Grimwood J."/>
            <person name="Bruce D."/>
            <person name="Barry K."/>
            <person name="Shu S."/>
            <person name="Lindquist E."/>
            <person name="Wang M."/>
            <person name="Pitluck S."/>
            <person name="Vogel J.P."/>
            <person name="Garvin D.F."/>
            <person name="Mockler T.C."/>
            <person name="Schmutz J."/>
            <person name="Rokhsar D."/>
            <person name="Bevan M.W."/>
        </authorList>
    </citation>
    <scope>NUCLEOTIDE SEQUENCE</scope>
    <source>
        <strain evidence="2">Bd21</strain>
    </source>
</reference>
<organism evidence="2">
    <name type="scientific">Brachypodium distachyon</name>
    <name type="common">Purple false brome</name>
    <name type="synonym">Trachynia distachya</name>
    <dbReference type="NCBI Taxonomy" id="15368"/>
    <lineage>
        <taxon>Eukaryota</taxon>
        <taxon>Viridiplantae</taxon>
        <taxon>Streptophyta</taxon>
        <taxon>Embryophyta</taxon>
        <taxon>Tracheophyta</taxon>
        <taxon>Spermatophyta</taxon>
        <taxon>Magnoliopsida</taxon>
        <taxon>Liliopsida</taxon>
        <taxon>Poales</taxon>
        <taxon>Poaceae</taxon>
        <taxon>BOP clade</taxon>
        <taxon>Pooideae</taxon>
        <taxon>Stipodae</taxon>
        <taxon>Brachypodieae</taxon>
        <taxon>Brachypodium</taxon>
    </lineage>
</organism>
<accession>A0A0Q3FV76</accession>
<reference evidence="2 3" key="1">
    <citation type="journal article" date="2010" name="Nature">
        <title>Genome sequencing and analysis of the model grass Brachypodium distachyon.</title>
        <authorList>
            <consortium name="International Brachypodium Initiative"/>
        </authorList>
    </citation>
    <scope>NUCLEOTIDE SEQUENCE [LARGE SCALE GENOMIC DNA]</scope>
    <source>
        <strain evidence="2 3">Bd21</strain>
    </source>
</reference>
<evidence type="ECO:0000313" key="4">
    <source>
        <dbReference type="Proteomes" id="UP000008810"/>
    </source>
</evidence>
<dbReference type="FunCoup" id="A0A0Q3FV76">
    <property type="interactions" value="1050"/>
</dbReference>
<protein>
    <recommendedName>
        <fullName evidence="1">KIB1-4 beta-propeller domain-containing protein</fullName>
    </recommendedName>
</protein>
<dbReference type="PANTHER" id="PTHR44586">
    <property type="entry name" value="F-BOX DOMAIN CONTAINING PROTEIN, EXPRESSED"/>
    <property type="match status" value="1"/>
</dbReference>
<dbReference type="EnsemblPlants" id="KQK03263">
    <property type="protein sequence ID" value="KQK03263"/>
    <property type="gene ID" value="BRADI_2g06690v3"/>
</dbReference>
<dbReference type="STRING" id="15368.A0A0Q3FV76"/>